<evidence type="ECO:0000313" key="3">
    <source>
        <dbReference type="EMBL" id="ATC64513.1"/>
    </source>
</evidence>
<feature type="transmembrane region" description="Helical" evidence="1">
    <location>
        <begin position="82"/>
        <end position="99"/>
    </location>
</feature>
<proteinExistence type="predicted"/>
<dbReference type="Pfam" id="PF02517">
    <property type="entry name" value="Rce1-like"/>
    <property type="match status" value="1"/>
</dbReference>
<feature type="transmembrane region" description="Helical" evidence="1">
    <location>
        <begin position="6"/>
        <end position="23"/>
    </location>
</feature>
<dbReference type="KEGG" id="vbh:CMV30_11425"/>
<feature type="domain" description="CAAX prenyl protease 2/Lysostaphin resistance protein A-like" evidence="2">
    <location>
        <begin position="81"/>
        <end position="187"/>
    </location>
</feature>
<keyword evidence="3" id="KW-0378">Hydrolase</keyword>
<keyword evidence="1" id="KW-0812">Transmembrane</keyword>
<sequence length="203" mass="22039">MNDDPLFQVLMLGAGLFILKLWMDDRRAFANGHPNPKALPGATPAGTKAVIIGIVGALVLLAAETWGEIKLGIADEQSDMTALFALCTLTAAVVEEIIFRGFLVIEKRGRALLWAGVFAASVLFAALHPFLWDWTDGKLTWSFTAKGWFSTAAIFAGSLWFYAVRFASFNPRRSLLPCFAAHAAKNLGVIGVKAVQGHLVGWY</sequence>
<evidence type="ECO:0000259" key="2">
    <source>
        <dbReference type="Pfam" id="PF02517"/>
    </source>
</evidence>
<keyword evidence="3" id="KW-0645">Protease</keyword>
<keyword evidence="1" id="KW-1133">Transmembrane helix</keyword>
<keyword evidence="4" id="KW-1185">Reference proteome</keyword>
<dbReference type="GO" id="GO:0080120">
    <property type="term" value="P:CAAX-box protein maturation"/>
    <property type="evidence" value="ECO:0007669"/>
    <property type="project" value="UniProtKB-ARBA"/>
</dbReference>
<accession>A0A290Q7V6</accession>
<organism evidence="3 4">
    <name type="scientific">Nibricoccus aquaticus</name>
    <dbReference type="NCBI Taxonomy" id="2576891"/>
    <lineage>
        <taxon>Bacteria</taxon>
        <taxon>Pseudomonadati</taxon>
        <taxon>Verrucomicrobiota</taxon>
        <taxon>Opitutia</taxon>
        <taxon>Opitutales</taxon>
        <taxon>Opitutaceae</taxon>
        <taxon>Nibricoccus</taxon>
    </lineage>
</organism>
<dbReference type="Proteomes" id="UP000217265">
    <property type="component" value="Chromosome"/>
</dbReference>
<gene>
    <name evidence="3" type="ORF">CMV30_11425</name>
</gene>
<dbReference type="RefSeq" id="WP_096056144.1">
    <property type="nucleotide sequence ID" value="NZ_CP023344.1"/>
</dbReference>
<reference evidence="3 4" key="1">
    <citation type="submission" date="2017-09" db="EMBL/GenBank/DDBJ databases">
        <title>Complete genome sequence of Verrucomicrobial strain HZ-65, isolated from freshwater.</title>
        <authorList>
            <person name="Choi A."/>
        </authorList>
    </citation>
    <scope>NUCLEOTIDE SEQUENCE [LARGE SCALE GENOMIC DNA]</scope>
    <source>
        <strain evidence="3 4">HZ-65</strain>
    </source>
</reference>
<dbReference type="OrthoDB" id="192326at2"/>
<dbReference type="AlphaFoldDB" id="A0A290Q7V6"/>
<feature type="transmembrane region" description="Helical" evidence="1">
    <location>
        <begin position="111"/>
        <end position="131"/>
    </location>
</feature>
<protein>
    <submittedName>
        <fullName evidence="3">CPBP family intramembrane metalloprotease</fullName>
    </submittedName>
</protein>
<keyword evidence="3" id="KW-0482">Metalloprotease</keyword>
<dbReference type="GO" id="GO:0004175">
    <property type="term" value="F:endopeptidase activity"/>
    <property type="evidence" value="ECO:0007669"/>
    <property type="project" value="UniProtKB-ARBA"/>
</dbReference>
<name>A0A290Q7V6_9BACT</name>
<dbReference type="GO" id="GO:0006508">
    <property type="term" value="P:proteolysis"/>
    <property type="evidence" value="ECO:0007669"/>
    <property type="project" value="UniProtKB-KW"/>
</dbReference>
<evidence type="ECO:0000256" key="1">
    <source>
        <dbReference type="SAM" id="Phobius"/>
    </source>
</evidence>
<dbReference type="InterPro" id="IPR003675">
    <property type="entry name" value="Rce1/LyrA-like_dom"/>
</dbReference>
<keyword evidence="1" id="KW-0472">Membrane</keyword>
<dbReference type="GO" id="GO:0008237">
    <property type="term" value="F:metallopeptidase activity"/>
    <property type="evidence" value="ECO:0007669"/>
    <property type="project" value="UniProtKB-KW"/>
</dbReference>
<dbReference type="EMBL" id="CP023344">
    <property type="protein sequence ID" value="ATC64513.1"/>
    <property type="molecule type" value="Genomic_DNA"/>
</dbReference>
<evidence type="ECO:0000313" key="4">
    <source>
        <dbReference type="Proteomes" id="UP000217265"/>
    </source>
</evidence>
<feature type="transmembrane region" description="Helical" evidence="1">
    <location>
        <begin position="44"/>
        <end position="62"/>
    </location>
</feature>
<feature type="transmembrane region" description="Helical" evidence="1">
    <location>
        <begin position="143"/>
        <end position="164"/>
    </location>
</feature>